<feature type="transmembrane region" description="Helical" evidence="5">
    <location>
        <begin position="309"/>
        <end position="324"/>
    </location>
</feature>
<name>A0A368DRJ8_9PROT</name>
<dbReference type="PROSITE" id="PS00216">
    <property type="entry name" value="SUGAR_TRANSPORT_1"/>
    <property type="match status" value="1"/>
</dbReference>
<accession>A0A368DRJ8</accession>
<proteinExistence type="predicted"/>
<gene>
    <name evidence="7" type="ORF">DBW71_02245</name>
</gene>
<feature type="transmembrane region" description="Helical" evidence="5">
    <location>
        <begin position="162"/>
        <end position="187"/>
    </location>
</feature>
<dbReference type="InterPro" id="IPR011701">
    <property type="entry name" value="MFS"/>
</dbReference>
<dbReference type="PROSITE" id="PS50850">
    <property type="entry name" value="MFS"/>
    <property type="match status" value="1"/>
</dbReference>
<dbReference type="InterPro" id="IPR020846">
    <property type="entry name" value="MFS_dom"/>
</dbReference>
<dbReference type="Gene3D" id="1.20.1250.20">
    <property type="entry name" value="MFS general substrate transporter like domains"/>
    <property type="match status" value="2"/>
</dbReference>
<feature type="transmembrane region" description="Helical" evidence="5">
    <location>
        <begin position="395"/>
        <end position="416"/>
    </location>
</feature>
<sequence>MSGVQVPPPLPSLLNLNKLKYMHPVLRNFREIKNIKPLSIVSIGHGTTHWVNGIFLVLLPFIVQDLSLNYTTAGTMVSIFFIAAVAITIISGPIIDITKKYITAQFLCLLAGFIALVIMSQSTSVYTLAIAAIFIGICVSGWHTPSIPYLSQLYEKNRGLALSIHTVGASLGDGIAPPIAGLIMLYITWQQTSMILSVPVIIMAIYITRSLPAIKYDEKSSKLHVKKTNYWEGLKALLSSKNMLKLCLLAGLWSMTQNGVTVFLPLYLVFVMDASPALVGFALFSIQAGAIFGGPVVGTWSDQIGRRPIVINALLISAILLFLLPLFDNVYLFILIVSLAGCSLYSIRPVIHSWTMDLSDKNASGSAVSMLFTAQAALTGTVPIIGGLIADNYGLKSVFILLTITSLLALILSLLMPKK</sequence>
<feature type="transmembrane region" description="Helical" evidence="5">
    <location>
        <begin position="101"/>
        <end position="119"/>
    </location>
</feature>
<evidence type="ECO:0000313" key="7">
    <source>
        <dbReference type="EMBL" id="RCL73913.1"/>
    </source>
</evidence>
<evidence type="ECO:0000256" key="2">
    <source>
        <dbReference type="ARBA" id="ARBA00022692"/>
    </source>
</evidence>
<dbReference type="InterPro" id="IPR005829">
    <property type="entry name" value="Sugar_transporter_CS"/>
</dbReference>
<organism evidence="7 8">
    <name type="scientific">PS1 clade bacterium</name>
    <dbReference type="NCBI Taxonomy" id="2175152"/>
    <lineage>
        <taxon>Bacteria</taxon>
        <taxon>Pseudomonadati</taxon>
        <taxon>Pseudomonadota</taxon>
        <taxon>Alphaproteobacteria</taxon>
        <taxon>PS1 clade</taxon>
    </lineage>
</organism>
<comment type="subcellular location">
    <subcellularLocation>
        <location evidence="1">Membrane</location>
        <topology evidence="1">Multi-pass membrane protein</topology>
    </subcellularLocation>
</comment>
<dbReference type="Proteomes" id="UP000253570">
    <property type="component" value="Unassembled WGS sequence"/>
</dbReference>
<dbReference type="AlphaFoldDB" id="A0A368DRJ8"/>
<comment type="caution">
    <text evidence="7">The sequence shown here is derived from an EMBL/GenBank/DDBJ whole genome shotgun (WGS) entry which is preliminary data.</text>
</comment>
<protein>
    <submittedName>
        <fullName evidence="7">MFS transporter</fullName>
    </submittedName>
</protein>
<feature type="transmembrane region" description="Helical" evidence="5">
    <location>
        <begin position="368"/>
        <end position="389"/>
    </location>
</feature>
<dbReference type="PANTHER" id="PTHR43129:SF1">
    <property type="entry name" value="FOSMIDOMYCIN RESISTANCE PROTEIN"/>
    <property type="match status" value="1"/>
</dbReference>
<dbReference type="GO" id="GO:0005886">
    <property type="term" value="C:plasma membrane"/>
    <property type="evidence" value="ECO:0007669"/>
    <property type="project" value="TreeGrafter"/>
</dbReference>
<feature type="transmembrane region" description="Helical" evidence="5">
    <location>
        <begin position="276"/>
        <end position="297"/>
    </location>
</feature>
<feature type="transmembrane region" description="Helical" evidence="5">
    <location>
        <begin position="68"/>
        <end position="89"/>
    </location>
</feature>
<keyword evidence="4 5" id="KW-0472">Membrane</keyword>
<dbReference type="PANTHER" id="PTHR43129">
    <property type="entry name" value="FOSMIDOMYCIN RESISTANCE PROTEIN"/>
    <property type="match status" value="1"/>
</dbReference>
<reference evidence="7 8" key="1">
    <citation type="journal article" date="2018" name="Microbiome">
        <title>Fine metagenomic profile of the Mediterranean stratified and mixed water columns revealed by assembly and recruitment.</title>
        <authorList>
            <person name="Haro-Moreno J.M."/>
            <person name="Lopez-Perez M."/>
            <person name="De La Torre J.R."/>
            <person name="Picazo A."/>
            <person name="Camacho A."/>
            <person name="Rodriguez-Valera F."/>
        </authorList>
    </citation>
    <scope>NUCLEOTIDE SEQUENCE [LARGE SCALE GENOMIC DNA]</scope>
    <source>
        <strain evidence="7">MED-G57</strain>
    </source>
</reference>
<evidence type="ECO:0000313" key="8">
    <source>
        <dbReference type="Proteomes" id="UP000253570"/>
    </source>
</evidence>
<dbReference type="EMBL" id="QOQD01000004">
    <property type="protein sequence ID" value="RCL73913.1"/>
    <property type="molecule type" value="Genomic_DNA"/>
</dbReference>
<evidence type="ECO:0000256" key="3">
    <source>
        <dbReference type="ARBA" id="ARBA00022989"/>
    </source>
</evidence>
<dbReference type="Pfam" id="PF07690">
    <property type="entry name" value="MFS_1"/>
    <property type="match status" value="1"/>
</dbReference>
<keyword evidence="2 5" id="KW-0812">Transmembrane</keyword>
<feature type="transmembrane region" description="Helical" evidence="5">
    <location>
        <begin position="38"/>
        <end position="62"/>
    </location>
</feature>
<dbReference type="InterPro" id="IPR036259">
    <property type="entry name" value="MFS_trans_sf"/>
</dbReference>
<feature type="transmembrane region" description="Helical" evidence="5">
    <location>
        <begin position="330"/>
        <end position="347"/>
    </location>
</feature>
<feature type="transmembrane region" description="Helical" evidence="5">
    <location>
        <begin position="125"/>
        <end position="142"/>
    </location>
</feature>
<feature type="transmembrane region" description="Helical" evidence="5">
    <location>
        <begin position="193"/>
        <end position="212"/>
    </location>
</feature>
<dbReference type="GO" id="GO:0022857">
    <property type="term" value="F:transmembrane transporter activity"/>
    <property type="evidence" value="ECO:0007669"/>
    <property type="project" value="InterPro"/>
</dbReference>
<evidence type="ECO:0000256" key="5">
    <source>
        <dbReference type="SAM" id="Phobius"/>
    </source>
</evidence>
<feature type="transmembrane region" description="Helical" evidence="5">
    <location>
        <begin position="246"/>
        <end position="270"/>
    </location>
</feature>
<dbReference type="SUPFAM" id="SSF103473">
    <property type="entry name" value="MFS general substrate transporter"/>
    <property type="match status" value="1"/>
</dbReference>
<feature type="domain" description="Major facilitator superfamily (MFS) profile" evidence="6">
    <location>
        <begin position="37"/>
        <end position="419"/>
    </location>
</feature>
<evidence type="ECO:0000256" key="4">
    <source>
        <dbReference type="ARBA" id="ARBA00023136"/>
    </source>
</evidence>
<evidence type="ECO:0000259" key="6">
    <source>
        <dbReference type="PROSITE" id="PS50850"/>
    </source>
</evidence>
<keyword evidence="3 5" id="KW-1133">Transmembrane helix</keyword>
<evidence type="ECO:0000256" key="1">
    <source>
        <dbReference type="ARBA" id="ARBA00004141"/>
    </source>
</evidence>